<dbReference type="PANTHER" id="PTHR43668">
    <property type="entry name" value="ALLANTOINASE"/>
    <property type="match status" value="1"/>
</dbReference>
<dbReference type="InterPro" id="IPR050138">
    <property type="entry name" value="DHOase/Allantoinase_Hydrolase"/>
</dbReference>
<dbReference type="PANTHER" id="PTHR43668:SF2">
    <property type="entry name" value="ALLANTOINASE"/>
    <property type="match status" value="1"/>
</dbReference>
<evidence type="ECO:0000313" key="1">
    <source>
        <dbReference type="EMBL" id="MCH92302.1"/>
    </source>
</evidence>
<comment type="caution">
    <text evidence="1">The sequence shown here is derived from an EMBL/GenBank/DDBJ whole genome shotgun (WGS) entry which is preliminary data.</text>
</comment>
<dbReference type="InterPro" id="IPR032466">
    <property type="entry name" value="Metal_Hydrolase"/>
</dbReference>
<proteinExistence type="predicted"/>
<reference evidence="1 2" key="1">
    <citation type="journal article" date="2018" name="Front. Plant Sci.">
        <title>Red Clover (Trifolium pratense) and Zigzag Clover (T. medium) - A Picture of Genomic Similarities and Differences.</title>
        <authorList>
            <person name="Dluhosova J."/>
            <person name="Istvanek J."/>
            <person name="Nedelnik J."/>
            <person name="Repkova J."/>
        </authorList>
    </citation>
    <scope>NUCLEOTIDE SEQUENCE [LARGE SCALE GENOMIC DNA]</scope>
    <source>
        <strain evidence="2">cv. 10/8</strain>
        <tissue evidence="1">Leaf</tissue>
    </source>
</reference>
<feature type="non-terminal residue" evidence="1">
    <location>
        <position position="101"/>
    </location>
</feature>
<dbReference type="Proteomes" id="UP000265520">
    <property type="component" value="Unassembled WGS sequence"/>
</dbReference>
<dbReference type="GO" id="GO:0005737">
    <property type="term" value="C:cytoplasm"/>
    <property type="evidence" value="ECO:0007669"/>
    <property type="project" value="TreeGrafter"/>
</dbReference>
<organism evidence="1 2">
    <name type="scientific">Trifolium medium</name>
    <dbReference type="NCBI Taxonomy" id="97028"/>
    <lineage>
        <taxon>Eukaryota</taxon>
        <taxon>Viridiplantae</taxon>
        <taxon>Streptophyta</taxon>
        <taxon>Embryophyta</taxon>
        <taxon>Tracheophyta</taxon>
        <taxon>Spermatophyta</taxon>
        <taxon>Magnoliopsida</taxon>
        <taxon>eudicotyledons</taxon>
        <taxon>Gunneridae</taxon>
        <taxon>Pentapetalae</taxon>
        <taxon>rosids</taxon>
        <taxon>fabids</taxon>
        <taxon>Fabales</taxon>
        <taxon>Fabaceae</taxon>
        <taxon>Papilionoideae</taxon>
        <taxon>50 kb inversion clade</taxon>
        <taxon>NPAAA clade</taxon>
        <taxon>Hologalegina</taxon>
        <taxon>IRL clade</taxon>
        <taxon>Trifolieae</taxon>
        <taxon>Trifolium</taxon>
    </lineage>
</organism>
<dbReference type="GO" id="GO:0006145">
    <property type="term" value="P:purine nucleobase catabolic process"/>
    <property type="evidence" value="ECO:0007669"/>
    <property type="project" value="TreeGrafter"/>
</dbReference>
<dbReference type="AlphaFoldDB" id="A0A392MYB2"/>
<name>A0A392MYB2_9FABA</name>
<feature type="non-terminal residue" evidence="1">
    <location>
        <position position="1"/>
    </location>
</feature>
<dbReference type="EMBL" id="LXQA010022400">
    <property type="protein sequence ID" value="MCH92302.1"/>
    <property type="molecule type" value="Genomic_DNA"/>
</dbReference>
<protein>
    <submittedName>
        <fullName evidence="1">Allantoinase 1-like</fullName>
    </submittedName>
</protein>
<accession>A0A392MYB2</accession>
<keyword evidence="2" id="KW-1185">Reference proteome</keyword>
<evidence type="ECO:0000313" key="2">
    <source>
        <dbReference type="Proteomes" id="UP000265520"/>
    </source>
</evidence>
<dbReference type="Gene3D" id="3.20.20.140">
    <property type="entry name" value="Metal-dependent hydrolases"/>
    <property type="match status" value="1"/>
</dbReference>
<sequence>LLDAGVLGLKEGLSVLAKYRRPLLVHAELQQDSKSHLELEGNHNPLAYKTYLNTRPPSWEEAAIKELVDVAKDTRIGGSLEGAHVHIVHLSDASASLDLIK</sequence>
<dbReference type="SUPFAM" id="SSF51556">
    <property type="entry name" value="Metallo-dependent hydrolases"/>
    <property type="match status" value="1"/>
</dbReference>
<dbReference type="GO" id="GO:0004038">
    <property type="term" value="F:allantoinase activity"/>
    <property type="evidence" value="ECO:0007669"/>
    <property type="project" value="TreeGrafter"/>
</dbReference>
<gene>
    <name evidence="1" type="ORF">A2U01_0013239</name>
</gene>